<dbReference type="GO" id="GO:0005886">
    <property type="term" value="C:plasma membrane"/>
    <property type="evidence" value="ECO:0007669"/>
    <property type="project" value="UniProtKB-SubCell"/>
</dbReference>
<reference evidence="3 4" key="1">
    <citation type="journal article" date="2012" name="Int. J. Syst. Evol. Microbiol.">
        <title>Vibrio caribbeanicus sp. nov., isolated from the marine sponge Scleritoderma cyanea.</title>
        <authorList>
            <person name="Hoffmann M."/>
            <person name="Monday S.R."/>
            <person name="Allard M.W."/>
            <person name="Strain E.A."/>
            <person name="Whittaker P."/>
            <person name="Naum M."/>
            <person name="McCarthy P.J."/>
            <person name="Lopez J.V."/>
            <person name="Fischer M."/>
            <person name="Brown E.W."/>
        </authorList>
    </citation>
    <scope>NUCLEOTIDE SEQUENCE [LARGE SCALE GENOMIC DNA]</scope>
    <source>
        <strain evidence="4">DSMZ 21326</strain>
    </source>
</reference>
<dbReference type="Proteomes" id="UP000006228">
    <property type="component" value="Unassembled WGS sequence"/>
</dbReference>
<feature type="transmembrane region" description="Helical" evidence="2">
    <location>
        <begin position="22"/>
        <end position="41"/>
    </location>
</feature>
<keyword evidence="2" id="KW-1133">Transmembrane helix</keyword>
<keyword evidence="2" id="KW-0812">Transmembrane</keyword>
<comment type="caution">
    <text evidence="3">The sequence shown here is derived from an EMBL/GenBank/DDBJ whole genome shotgun (WGS) entry which is preliminary data.</text>
</comment>
<keyword evidence="1" id="KW-0997">Cell inner membrane</keyword>
<gene>
    <name evidence="3" type="ORF">VISI1226_03995</name>
</gene>
<proteinExistence type="predicted"/>
<evidence type="ECO:0000256" key="1">
    <source>
        <dbReference type="PIRNR" id="PIRNR016789"/>
    </source>
</evidence>
<accession>E8MCK5</accession>
<dbReference type="InterPro" id="IPR007401">
    <property type="entry name" value="DUF454"/>
</dbReference>
<keyword evidence="1" id="KW-1003">Cell membrane</keyword>
<dbReference type="eggNOG" id="COG2832">
    <property type="taxonomic scope" value="Bacteria"/>
</dbReference>
<evidence type="ECO:0000313" key="3">
    <source>
        <dbReference type="EMBL" id="EGA68248.1"/>
    </source>
</evidence>
<dbReference type="PIRSF" id="PIRSF016789">
    <property type="entry name" value="DUF454"/>
    <property type="match status" value="1"/>
</dbReference>
<name>E8MCK5_PHOS4</name>
<evidence type="ECO:0000313" key="4">
    <source>
        <dbReference type="Proteomes" id="UP000006228"/>
    </source>
</evidence>
<keyword evidence="1 2" id="KW-0472">Membrane</keyword>
<dbReference type="AlphaFoldDB" id="E8MCK5"/>
<dbReference type="Pfam" id="PF04304">
    <property type="entry name" value="DUF454"/>
    <property type="match status" value="1"/>
</dbReference>
<dbReference type="PANTHER" id="PTHR35813:SF1">
    <property type="entry name" value="INNER MEMBRANE PROTEIN YBAN"/>
    <property type="match status" value="1"/>
</dbReference>
<organism evidence="3 4">
    <name type="scientific">Vibrio sinaloensis DSM 21326</name>
    <dbReference type="NCBI Taxonomy" id="945550"/>
    <lineage>
        <taxon>Bacteria</taxon>
        <taxon>Pseudomonadati</taxon>
        <taxon>Pseudomonadota</taxon>
        <taxon>Gammaproteobacteria</taxon>
        <taxon>Vibrionales</taxon>
        <taxon>Vibrionaceae</taxon>
        <taxon>Vibrio</taxon>
        <taxon>Vibrio oreintalis group</taxon>
    </lineage>
</organism>
<evidence type="ECO:0000256" key="2">
    <source>
        <dbReference type="SAM" id="Phobius"/>
    </source>
</evidence>
<protein>
    <recommendedName>
        <fullName evidence="1">Inner membrane protein</fullName>
    </recommendedName>
</protein>
<dbReference type="EMBL" id="AEVT01000112">
    <property type="protein sequence ID" value="EGA68248.1"/>
    <property type="molecule type" value="Genomic_DNA"/>
</dbReference>
<sequence length="144" mass="16414">MHGVLINSVLVTLLSKSLMKRILLISLGWLAVILGFFGIFLPLLPTVPFILLAMYCFGASSPRFYRWLETNKLFGPVVARIRRGLGLTLREKVRILLFTWTSIGLTVCFVIDNVHLRIMLVGILLIQTWYISRAKTFTEQEATM</sequence>
<comment type="subcellular location">
    <subcellularLocation>
        <location evidence="1">Cell inner membrane</location>
        <topology evidence="1">Multi-pass membrane protein</topology>
    </subcellularLocation>
</comment>
<dbReference type="PANTHER" id="PTHR35813">
    <property type="entry name" value="INNER MEMBRANE PROTEIN YBAN"/>
    <property type="match status" value="1"/>
</dbReference>